<dbReference type="Gene3D" id="1.10.287.70">
    <property type="match status" value="1"/>
</dbReference>
<sequence>MSYLPEIDRFHIIMVACSCVIVALAVVLHYEVLSRLHRFLDDTTMGERPRILTLIFVLLFTHIAEIWLFGLSAFFLLQMPEQGGINGLDTITLFDTIYLSATTYSTLGYGDLTPTGHIRFLYGTESLTGLVLITWSASLTFIELQRQWQGRRRHP</sequence>
<feature type="transmembrane region" description="Helical" evidence="1">
    <location>
        <begin position="12"/>
        <end position="30"/>
    </location>
</feature>
<feature type="transmembrane region" description="Helical" evidence="1">
    <location>
        <begin position="126"/>
        <end position="144"/>
    </location>
</feature>
<evidence type="ECO:0000259" key="2">
    <source>
        <dbReference type="Pfam" id="PF07885"/>
    </source>
</evidence>
<feature type="domain" description="Potassium channel" evidence="2">
    <location>
        <begin position="67"/>
        <end position="144"/>
    </location>
</feature>
<comment type="caution">
    <text evidence="3">The sequence shown here is derived from an EMBL/GenBank/DDBJ whole genome shotgun (WGS) entry which is preliminary data.</text>
</comment>
<dbReference type="InterPro" id="IPR013099">
    <property type="entry name" value="K_chnl_dom"/>
</dbReference>
<evidence type="ECO:0000256" key="1">
    <source>
        <dbReference type="SAM" id="Phobius"/>
    </source>
</evidence>
<accession>A0AAQ1G4N0</accession>
<dbReference type="AlphaFoldDB" id="A0AAQ1G4N0"/>
<reference evidence="3 4" key="1">
    <citation type="submission" date="2016-10" db="EMBL/GenBank/DDBJ databases">
        <authorList>
            <person name="Varghese N."/>
            <person name="Submissions S."/>
        </authorList>
    </citation>
    <scope>NUCLEOTIDE SEQUENCE [LARGE SCALE GENOMIC DNA]</scope>
    <source>
        <strain evidence="3 4">CECT 8317</strain>
    </source>
</reference>
<keyword evidence="1" id="KW-0472">Membrane</keyword>
<keyword evidence="4" id="KW-1185">Reference proteome</keyword>
<protein>
    <submittedName>
        <fullName evidence="3">Ion channel</fullName>
    </submittedName>
</protein>
<keyword evidence="1" id="KW-0812">Transmembrane</keyword>
<keyword evidence="1" id="KW-1133">Transmembrane helix</keyword>
<evidence type="ECO:0000313" key="3">
    <source>
        <dbReference type="EMBL" id="SEF51756.1"/>
    </source>
</evidence>
<dbReference type="EMBL" id="FNVE01000001">
    <property type="protein sequence ID" value="SEF51756.1"/>
    <property type="molecule type" value="Genomic_DNA"/>
</dbReference>
<proteinExistence type="predicted"/>
<gene>
    <name evidence="3" type="ORF">SAMN05216586_101253</name>
</gene>
<dbReference type="SUPFAM" id="SSF81324">
    <property type="entry name" value="Voltage-gated potassium channels"/>
    <property type="match status" value="1"/>
</dbReference>
<feature type="transmembrane region" description="Helical" evidence="1">
    <location>
        <begin position="51"/>
        <end position="77"/>
    </location>
</feature>
<dbReference type="Pfam" id="PF07885">
    <property type="entry name" value="Ion_trans_2"/>
    <property type="match status" value="1"/>
</dbReference>
<name>A0AAQ1G4N0_9GAMM</name>
<organism evidence="3 4">
    <name type="scientific">Halopseudomonas aestusnigri</name>
    <dbReference type="NCBI Taxonomy" id="857252"/>
    <lineage>
        <taxon>Bacteria</taxon>
        <taxon>Pseudomonadati</taxon>
        <taxon>Pseudomonadota</taxon>
        <taxon>Gammaproteobacteria</taxon>
        <taxon>Pseudomonadales</taxon>
        <taxon>Pseudomonadaceae</taxon>
        <taxon>Halopseudomonas</taxon>
    </lineage>
</organism>
<evidence type="ECO:0000313" key="4">
    <source>
        <dbReference type="Proteomes" id="UP000243518"/>
    </source>
</evidence>
<dbReference type="Proteomes" id="UP000243518">
    <property type="component" value="Unassembled WGS sequence"/>
</dbReference>
<dbReference type="RefSeq" id="WP_088273380.1">
    <property type="nucleotide sequence ID" value="NZ_AP027273.1"/>
</dbReference>